<evidence type="ECO:0000313" key="1">
    <source>
        <dbReference type="Proteomes" id="UP000818029"/>
    </source>
</evidence>
<dbReference type="InterPro" id="IPR043502">
    <property type="entry name" value="DNA/RNA_pol_sf"/>
</dbReference>
<dbReference type="OrthoDB" id="999640at2759"/>
<reference evidence="1" key="1">
    <citation type="journal article" date="2020" name="Nat. Genet.">
        <title>Genomic diversifications of five Gossypium allopolyploid species and their impact on cotton improvement.</title>
        <authorList>
            <person name="Chen Z.J."/>
            <person name="Sreedasyam A."/>
            <person name="Ando A."/>
            <person name="Song Q."/>
            <person name="De Santiago L.M."/>
            <person name="Hulse-Kemp A.M."/>
            <person name="Ding M."/>
            <person name="Ye W."/>
            <person name="Kirkbride R.C."/>
            <person name="Jenkins J."/>
            <person name="Plott C."/>
            <person name="Lovell J."/>
            <person name="Lin Y.M."/>
            <person name="Vaughn R."/>
            <person name="Liu B."/>
            <person name="Simpson S."/>
            <person name="Scheffler B.E."/>
            <person name="Wen L."/>
            <person name="Saski C.A."/>
            <person name="Grover C.E."/>
            <person name="Hu G."/>
            <person name="Conover J.L."/>
            <person name="Carlson J.W."/>
            <person name="Shu S."/>
            <person name="Boston L.B."/>
            <person name="Williams M."/>
            <person name="Peterson D.G."/>
            <person name="McGee K."/>
            <person name="Jones D.C."/>
            <person name="Wendel J.F."/>
            <person name="Stelly D.M."/>
            <person name="Grimwood J."/>
            <person name="Schmutz J."/>
        </authorList>
    </citation>
    <scope>NUCLEOTIDE SEQUENCE [LARGE SCALE GENOMIC DNA]</scope>
    <source>
        <strain evidence="1">cv. TM-1</strain>
    </source>
</reference>
<dbReference type="STRING" id="3635.A0A1U8PK49"/>
<dbReference type="RefSeq" id="XP_016751575.1">
    <property type="nucleotide sequence ID" value="XM_016896086.1"/>
</dbReference>
<dbReference type="KEGG" id="ghi:107959908"/>
<accession>A0A1U8PK49</accession>
<sequence>MGRLNFFLGIEVQHKSQGLFLNQKKYVMENLIYKGWYAWNSSHTYAHSKHAPTCRLRFVDGHLYRSMVGMLQYFCITRPNLSFCVNKLSQFINSPSEMHWKAVKRVLRYLIGTMEHGLCFSKGQFKLECYCDADWASSLEDRRSTTGYVVYLGPNRIAWCSKKQAVVSRSSSEAEYRSLANCVLELLWVRQLLEELGL</sequence>
<dbReference type="Proteomes" id="UP000818029">
    <property type="component" value="Chromosome A11"/>
</dbReference>
<reference evidence="2" key="2">
    <citation type="submission" date="2025-08" db="UniProtKB">
        <authorList>
            <consortium name="RefSeq"/>
        </authorList>
    </citation>
    <scope>IDENTIFICATION</scope>
</reference>
<dbReference type="AlphaFoldDB" id="A0A1U8PK49"/>
<dbReference type="PANTHER" id="PTHR11439">
    <property type="entry name" value="GAG-POL-RELATED RETROTRANSPOSON"/>
    <property type="match status" value="1"/>
</dbReference>
<keyword evidence="1" id="KW-1185">Reference proteome</keyword>
<gene>
    <name evidence="2" type="primary">LOC107959908</name>
</gene>
<protein>
    <submittedName>
        <fullName evidence="2">Secreted RxLR effector protein 161-like</fullName>
    </submittedName>
</protein>
<dbReference type="PANTHER" id="PTHR11439:SF467">
    <property type="entry name" value="INTEGRASE CATALYTIC DOMAIN-CONTAINING PROTEIN"/>
    <property type="match status" value="1"/>
</dbReference>
<proteinExistence type="predicted"/>
<evidence type="ECO:0000313" key="2">
    <source>
        <dbReference type="RefSeq" id="XP_016751575.1"/>
    </source>
</evidence>
<name>A0A1U8PK49_GOSHI</name>
<dbReference type="CDD" id="cd09272">
    <property type="entry name" value="RNase_HI_RT_Ty1"/>
    <property type="match status" value="1"/>
</dbReference>
<dbReference type="SUPFAM" id="SSF56672">
    <property type="entry name" value="DNA/RNA polymerases"/>
    <property type="match status" value="1"/>
</dbReference>
<dbReference type="PaxDb" id="3635-A0A1U8PK49"/>
<dbReference type="GeneID" id="107959908"/>
<organism evidence="1 2">
    <name type="scientific">Gossypium hirsutum</name>
    <name type="common">Upland cotton</name>
    <name type="synonym">Gossypium mexicanum</name>
    <dbReference type="NCBI Taxonomy" id="3635"/>
    <lineage>
        <taxon>Eukaryota</taxon>
        <taxon>Viridiplantae</taxon>
        <taxon>Streptophyta</taxon>
        <taxon>Embryophyta</taxon>
        <taxon>Tracheophyta</taxon>
        <taxon>Spermatophyta</taxon>
        <taxon>Magnoliopsida</taxon>
        <taxon>eudicotyledons</taxon>
        <taxon>Gunneridae</taxon>
        <taxon>Pentapetalae</taxon>
        <taxon>rosids</taxon>
        <taxon>malvids</taxon>
        <taxon>Malvales</taxon>
        <taxon>Malvaceae</taxon>
        <taxon>Malvoideae</taxon>
        <taxon>Gossypium</taxon>
    </lineage>
</organism>